<dbReference type="PROSITE" id="PS00455">
    <property type="entry name" value="AMP_BINDING"/>
    <property type="match status" value="1"/>
</dbReference>
<feature type="non-terminal residue" evidence="1">
    <location>
        <position position="1"/>
    </location>
</feature>
<dbReference type="Gene3D" id="3.40.50.980">
    <property type="match status" value="1"/>
</dbReference>
<sequence>NVYSLGDADAPSGLQSIEDLIAKDLPFPDIPAIDTNQVVTLPFSSGTTGRPKGWS</sequence>
<reference evidence="1 2" key="1">
    <citation type="submission" date="2018-09" db="EMBL/GenBank/DDBJ databases">
        <title>Genomic investigation of the strawberry pathogen Phytophthora fragariae indicates pathogenicity is determined by transcriptional variation in three key races.</title>
        <authorList>
            <person name="Adams T.M."/>
            <person name="Armitage A.D."/>
            <person name="Sobczyk M.K."/>
            <person name="Bates H.J."/>
            <person name="Dunwell J.M."/>
            <person name="Nellist C.F."/>
            <person name="Harrison R.J."/>
        </authorList>
    </citation>
    <scope>NUCLEOTIDE SEQUENCE [LARGE SCALE GENOMIC DNA]</scope>
    <source>
        <strain evidence="1 2">NOV-77</strain>
    </source>
</reference>
<evidence type="ECO:0000313" key="2">
    <source>
        <dbReference type="Proteomes" id="UP000486351"/>
    </source>
</evidence>
<comment type="caution">
    <text evidence="1">The sequence shown here is derived from an EMBL/GenBank/DDBJ whole genome shotgun (WGS) entry which is preliminary data.</text>
</comment>
<organism evidence="1 2">
    <name type="scientific">Phytophthora fragariae</name>
    <dbReference type="NCBI Taxonomy" id="53985"/>
    <lineage>
        <taxon>Eukaryota</taxon>
        <taxon>Sar</taxon>
        <taxon>Stramenopiles</taxon>
        <taxon>Oomycota</taxon>
        <taxon>Peronosporomycetes</taxon>
        <taxon>Peronosporales</taxon>
        <taxon>Peronosporaceae</taxon>
        <taxon>Phytophthora</taxon>
    </lineage>
</organism>
<name>A0A6G0Q125_9STRA</name>
<accession>A0A6G0Q125</accession>
<proteinExistence type="predicted"/>
<evidence type="ECO:0000313" key="1">
    <source>
        <dbReference type="EMBL" id="KAE9264968.1"/>
    </source>
</evidence>
<protein>
    <submittedName>
        <fullName evidence="1">Uncharacterized protein</fullName>
    </submittedName>
</protein>
<dbReference type="InterPro" id="IPR020845">
    <property type="entry name" value="AMP-binding_CS"/>
</dbReference>
<dbReference type="EMBL" id="QXFY01008002">
    <property type="protein sequence ID" value="KAE9264968.1"/>
    <property type="molecule type" value="Genomic_DNA"/>
</dbReference>
<dbReference type="AlphaFoldDB" id="A0A6G0Q125"/>
<gene>
    <name evidence="1" type="ORF">PF008_g31987</name>
</gene>
<dbReference type="SUPFAM" id="SSF56801">
    <property type="entry name" value="Acetyl-CoA synthetase-like"/>
    <property type="match status" value="1"/>
</dbReference>
<dbReference type="Proteomes" id="UP000486351">
    <property type="component" value="Unassembled WGS sequence"/>
</dbReference>